<dbReference type="InterPro" id="IPR050690">
    <property type="entry name" value="JHDM1_Histone_Demethylase"/>
</dbReference>
<evidence type="ECO:0000256" key="6">
    <source>
        <dbReference type="ARBA" id="ARBA00022723"/>
    </source>
</evidence>
<keyword evidence="13" id="KW-0805">Transcription regulation</keyword>
<feature type="domain" description="JmjC" evidence="22">
    <location>
        <begin position="146"/>
        <end position="314"/>
    </location>
</feature>
<dbReference type="PROSITE" id="PS01359">
    <property type="entry name" value="ZF_PHD_1"/>
    <property type="match status" value="1"/>
</dbReference>
<keyword evidence="10" id="KW-0223">Dioxygenase</keyword>
<dbReference type="InterPro" id="IPR001965">
    <property type="entry name" value="Znf_PHD"/>
</dbReference>
<feature type="compositionally biased region" description="Polar residues" evidence="19">
    <location>
        <begin position="989"/>
        <end position="1005"/>
    </location>
</feature>
<feature type="region of interest" description="Disordered" evidence="19">
    <location>
        <begin position="355"/>
        <end position="384"/>
    </location>
</feature>
<evidence type="ECO:0000256" key="2">
    <source>
        <dbReference type="ARBA" id="ARBA00004123"/>
    </source>
</evidence>
<evidence type="ECO:0000256" key="13">
    <source>
        <dbReference type="ARBA" id="ARBA00023015"/>
    </source>
</evidence>
<dbReference type="Pfam" id="PF12937">
    <property type="entry name" value="F-box-like"/>
    <property type="match status" value="1"/>
</dbReference>
<keyword evidence="5" id="KW-0433">Leucine-rich repeat</keyword>
<evidence type="ECO:0000256" key="4">
    <source>
        <dbReference type="ARBA" id="ARBA00013246"/>
    </source>
</evidence>
<protein>
    <recommendedName>
        <fullName evidence="4">[histone H3]-dimethyl-L-lysine(36) demethylase</fullName>
        <ecNumber evidence="4">1.14.11.27</ecNumber>
    </recommendedName>
</protein>
<feature type="compositionally biased region" description="Acidic residues" evidence="19">
    <location>
        <begin position="913"/>
        <end position="922"/>
    </location>
</feature>
<feature type="compositionally biased region" description="Basic and acidic residues" evidence="19">
    <location>
        <begin position="946"/>
        <end position="962"/>
    </location>
</feature>
<evidence type="ECO:0000259" key="20">
    <source>
        <dbReference type="PROSITE" id="PS50016"/>
    </source>
</evidence>
<comment type="caution">
    <text evidence="23">The sequence shown here is derived from an EMBL/GenBank/DDBJ whole genome shotgun (WGS) entry which is preliminary data.</text>
</comment>
<dbReference type="SUPFAM" id="SSF51197">
    <property type="entry name" value="Clavaminate synthase-like"/>
    <property type="match status" value="1"/>
</dbReference>
<dbReference type="Pfam" id="PF02008">
    <property type="entry name" value="zf-CXXC"/>
    <property type="match status" value="1"/>
</dbReference>
<gene>
    <name evidence="23" type="ORF">ACJMK2_012546</name>
</gene>
<dbReference type="EMBL" id="JBJQND010000013">
    <property type="protein sequence ID" value="KAL3857921.1"/>
    <property type="molecule type" value="Genomic_DNA"/>
</dbReference>
<evidence type="ECO:0000313" key="24">
    <source>
        <dbReference type="Proteomes" id="UP001634394"/>
    </source>
</evidence>
<evidence type="ECO:0000256" key="19">
    <source>
        <dbReference type="SAM" id="MobiDB-lite"/>
    </source>
</evidence>
<keyword evidence="14" id="KW-0238">DNA-binding</keyword>
<dbReference type="GO" id="GO:0005634">
    <property type="term" value="C:nucleus"/>
    <property type="evidence" value="ECO:0007669"/>
    <property type="project" value="UniProtKB-SubCell"/>
</dbReference>
<evidence type="ECO:0000256" key="16">
    <source>
        <dbReference type="ARBA" id="ARBA00023242"/>
    </source>
</evidence>
<dbReference type="EC" id="1.14.11.27" evidence="4"/>
<evidence type="ECO:0000256" key="5">
    <source>
        <dbReference type="ARBA" id="ARBA00022614"/>
    </source>
</evidence>
<dbReference type="FunFam" id="2.60.120.650:FF:000005">
    <property type="entry name" value="lysine-specific demethylase 2A isoform X1"/>
    <property type="match status" value="1"/>
</dbReference>
<dbReference type="SUPFAM" id="SSF57903">
    <property type="entry name" value="FYVE/PHD zinc finger"/>
    <property type="match status" value="1"/>
</dbReference>
<dbReference type="Proteomes" id="UP001634394">
    <property type="component" value="Unassembled WGS sequence"/>
</dbReference>
<evidence type="ECO:0000256" key="18">
    <source>
        <dbReference type="PROSITE-ProRule" id="PRU00509"/>
    </source>
</evidence>
<keyword evidence="11" id="KW-0560">Oxidoreductase</keyword>
<feature type="region of interest" description="Disordered" evidence="19">
    <location>
        <begin position="478"/>
        <end position="497"/>
    </location>
</feature>
<dbReference type="InterPro" id="IPR003347">
    <property type="entry name" value="JmjC_dom"/>
</dbReference>
<evidence type="ECO:0000259" key="22">
    <source>
        <dbReference type="PROSITE" id="PS51184"/>
    </source>
</evidence>
<dbReference type="Gene3D" id="2.60.120.650">
    <property type="entry name" value="Cupin"/>
    <property type="match status" value="1"/>
</dbReference>
<feature type="compositionally biased region" description="Polar residues" evidence="19">
    <location>
        <begin position="869"/>
        <end position="889"/>
    </location>
</feature>
<dbReference type="CDD" id="cd22122">
    <property type="entry name" value="F-box_JHDM"/>
    <property type="match status" value="1"/>
</dbReference>
<dbReference type="CDD" id="cd15555">
    <property type="entry name" value="PHD_KDM2A_2B"/>
    <property type="match status" value="1"/>
</dbReference>
<dbReference type="InterPro" id="IPR002857">
    <property type="entry name" value="Znf_CXXC"/>
</dbReference>
<keyword evidence="7 18" id="KW-0863">Zinc-finger</keyword>
<dbReference type="Gene3D" id="6.10.280.250">
    <property type="match status" value="1"/>
</dbReference>
<dbReference type="GO" id="GO:0140680">
    <property type="term" value="F:histone H3K36me/H3K36me2 demethylase activity"/>
    <property type="evidence" value="ECO:0007669"/>
    <property type="project" value="UniProtKB-EC"/>
</dbReference>
<dbReference type="PROSITE" id="PS50016">
    <property type="entry name" value="ZF_PHD_2"/>
    <property type="match status" value="1"/>
</dbReference>
<dbReference type="InterPro" id="IPR019787">
    <property type="entry name" value="Znf_PHD-finger"/>
</dbReference>
<reference evidence="23 24" key="1">
    <citation type="submission" date="2024-11" db="EMBL/GenBank/DDBJ databases">
        <title>Chromosome-level genome assembly of the freshwater bivalve Anodonta woodiana.</title>
        <authorList>
            <person name="Chen X."/>
        </authorList>
    </citation>
    <scope>NUCLEOTIDE SEQUENCE [LARGE SCALE GENOMIC DNA]</scope>
    <source>
        <strain evidence="23">MN2024</strain>
        <tissue evidence="23">Gills</tissue>
    </source>
</reference>
<comment type="catalytic activity">
    <reaction evidence="17">
        <text>N(6),N(6)-dimethyl-L-lysyl(36)-[histone H3] + 2 2-oxoglutarate + 2 O2 = L-lysyl(36)-[histone H3] + 2 formaldehyde + 2 succinate + 2 CO2</text>
        <dbReference type="Rhea" id="RHEA:42032"/>
        <dbReference type="Rhea" id="RHEA-COMP:9785"/>
        <dbReference type="Rhea" id="RHEA-COMP:9787"/>
        <dbReference type="ChEBI" id="CHEBI:15379"/>
        <dbReference type="ChEBI" id="CHEBI:16526"/>
        <dbReference type="ChEBI" id="CHEBI:16810"/>
        <dbReference type="ChEBI" id="CHEBI:16842"/>
        <dbReference type="ChEBI" id="CHEBI:29969"/>
        <dbReference type="ChEBI" id="CHEBI:30031"/>
        <dbReference type="ChEBI" id="CHEBI:61976"/>
        <dbReference type="EC" id="1.14.11.27"/>
    </reaction>
</comment>
<feature type="region of interest" description="Disordered" evidence="19">
    <location>
        <begin position="415"/>
        <end position="458"/>
    </location>
</feature>
<comment type="subcellular location">
    <subcellularLocation>
        <location evidence="2">Nucleus</location>
    </subcellularLocation>
</comment>
<organism evidence="23 24">
    <name type="scientific">Sinanodonta woodiana</name>
    <name type="common">Chinese pond mussel</name>
    <name type="synonym">Anodonta woodiana</name>
    <dbReference type="NCBI Taxonomy" id="1069815"/>
    <lineage>
        <taxon>Eukaryota</taxon>
        <taxon>Metazoa</taxon>
        <taxon>Spiralia</taxon>
        <taxon>Lophotrochozoa</taxon>
        <taxon>Mollusca</taxon>
        <taxon>Bivalvia</taxon>
        <taxon>Autobranchia</taxon>
        <taxon>Heteroconchia</taxon>
        <taxon>Palaeoheterodonta</taxon>
        <taxon>Unionida</taxon>
        <taxon>Unionoidea</taxon>
        <taxon>Unionidae</taxon>
        <taxon>Unioninae</taxon>
        <taxon>Sinanodonta</taxon>
    </lineage>
</organism>
<keyword evidence="6" id="KW-0479">Metal-binding</keyword>
<evidence type="ECO:0000259" key="21">
    <source>
        <dbReference type="PROSITE" id="PS51058"/>
    </source>
</evidence>
<dbReference type="InterPro" id="IPR057207">
    <property type="entry name" value="FBXL15_LRR"/>
</dbReference>
<feature type="compositionally biased region" description="Polar residues" evidence="19">
    <location>
        <begin position="833"/>
        <end position="852"/>
    </location>
</feature>
<evidence type="ECO:0000256" key="7">
    <source>
        <dbReference type="ARBA" id="ARBA00022771"/>
    </source>
</evidence>
<dbReference type="InterPro" id="IPR019786">
    <property type="entry name" value="Zinc_finger_PHD-type_CS"/>
</dbReference>
<dbReference type="InterPro" id="IPR006553">
    <property type="entry name" value="Leu-rich_rpt_Cys-con_subtyp"/>
</dbReference>
<feature type="compositionally biased region" description="Basic and acidic residues" evidence="19">
    <location>
        <begin position="760"/>
        <end position="784"/>
    </location>
</feature>
<feature type="region of interest" description="Disordered" evidence="19">
    <location>
        <begin position="749"/>
        <end position="1046"/>
    </location>
</feature>
<dbReference type="Gene3D" id="3.30.40.10">
    <property type="entry name" value="Zinc/RING finger domain, C3HC4 (zinc finger)"/>
    <property type="match status" value="1"/>
</dbReference>
<feature type="compositionally biased region" description="Basic residues" evidence="19">
    <location>
        <begin position="857"/>
        <end position="868"/>
    </location>
</feature>
<keyword evidence="9" id="KW-0156">Chromatin regulator</keyword>
<keyword evidence="16" id="KW-0539">Nucleus</keyword>
<keyword evidence="12" id="KW-0408">Iron</keyword>
<evidence type="ECO:0000256" key="12">
    <source>
        <dbReference type="ARBA" id="ARBA00023004"/>
    </source>
</evidence>
<evidence type="ECO:0000313" key="23">
    <source>
        <dbReference type="EMBL" id="KAL3857921.1"/>
    </source>
</evidence>
<accession>A0ABD3V9Q8</accession>
<keyword evidence="15" id="KW-0804">Transcription</keyword>
<evidence type="ECO:0000256" key="8">
    <source>
        <dbReference type="ARBA" id="ARBA00022833"/>
    </source>
</evidence>
<dbReference type="InterPro" id="IPR001810">
    <property type="entry name" value="F-box_dom"/>
</dbReference>
<dbReference type="PANTHER" id="PTHR23123">
    <property type="entry name" value="PHD/F-BOX CONTAINING PROTEIN"/>
    <property type="match status" value="1"/>
</dbReference>
<evidence type="ECO:0000256" key="10">
    <source>
        <dbReference type="ARBA" id="ARBA00022964"/>
    </source>
</evidence>
<feature type="domain" description="CXXC-type" evidence="21">
    <location>
        <begin position="607"/>
        <end position="655"/>
    </location>
</feature>
<dbReference type="GO" id="GO:0003677">
    <property type="term" value="F:DNA binding"/>
    <property type="evidence" value="ECO:0007669"/>
    <property type="project" value="UniProtKB-KW"/>
</dbReference>
<keyword evidence="8" id="KW-0862">Zinc</keyword>
<sequence length="1339" mass="151241">MENKQDILDQGRKLRVKERKTYTDEDIDDDEIDGKRNYSLDEKLKSNKYNKNYVKFMKGEEFTLKYLQENGLKYPILFLEKSGLGLRVPSQNFQVSDVKQCVGSRRMLDVMDVTTQKGMEMSMKEWVRYYENKDRDRLLNVISLEFSHTKLENYVESPTLVRQVDWVDVAWPQHLKECQTEATNIIEKMKYPKVQKYCLMSVAGCYTDFHIDFGGTSVWYHILHGEKVFWLIPPTVRNQEIYENWVLSGKQGDTFLADHIQDCQKIELKAGYTFIIPSGWIHAVYTPKDSLVFGGNFLHSFNIDQQLTASAIEDITHVPLKFRYPFYTEISWYVLERYVHCLTGKTYLEKPQLKLEETEKADSPLPCPSERESNASGSPPDDVKAEDIKKETIELAPSTPKLSKTVSIELRRIDESSVRRSSSDDNDSVASGQPKSPSAALKFRSRKSSSDSVCSNTDVKSSALTELSDLAGRLDVNSEEESTLNKSESDVKQSVSPDKSVKKKKYIHLTKYEILGLTRLAEWLESLPSSKKGIPKDLLDPAAVMVQIKKLLEIHINDDPVLAVTGEPVLVWSPATKKFLKMKQKDKLSMGTGMKMKNAKGDKSGASSIRRRRTRCKKCEPCTRTDCGECNFCKDMKKYGGPGRMKQSCISRQCLAPVIPSAAVCMICGEDQRVKDELGESITTLMECGICWEIVHLNCLRQKYENLDNEGVINEDLPNSWECPKCCYDGKQGQLKPRVLKGIPKSLRPAEGYSVSSPSHDTHDQVVEGKRVTAKQSPEHKIKDYSVGINRSPVKASSPEIQVDSPMKTESDPNSPEDTPKKRKPGRPPLHAKTSTLKPLQSIKSRQFSPQKTAAAIKKRRLSMKKSSQKIPVTLQKTGSPSPKSNGQSAKKLPGPIITRAGRKRKAKPVIDSENDSSEDELLLLRKRPRREVSPFDPEQPSTSRTHAEDSRASPQRVDRTKQLFNSAQSAAGIRQARGTRLGRKVMHEQNSSLTTDANTNNSMGTEEGANQDMSKKSESGGSGEFSRHGINSFNASKRRDNKSQEQLFAKEPRIVLQKYVVRPAPPPPPPENVELNNGKAHPLSRECWMKVFKFLTQADLTKCLCVCRTWNRWCIHPSLWTTLDLSKRRIVEVHLMGIVRRQPLSLNLSSVVMTQKQLGWLVTRIPQLKHFNLSKCSWATISALCSSTCPLLHSLNLNWASSLKDQSFEDLVTLPVDRRPALKNISRLSQLTKLGVAGTEITDISLRLMTEYLPKLQEVDVSYCIRITDEGINILTKSTLHSNLIALDLSGCRQLTGNSLYMIKRCTKLEKLSVKGCSKITIQNCQQFSLKTLKSLTW</sequence>
<dbReference type="SMART" id="SM00249">
    <property type="entry name" value="PHD"/>
    <property type="match status" value="1"/>
</dbReference>
<dbReference type="InterPro" id="IPR013083">
    <property type="entry name" value="Znf_RING/FYVE/PHD"/>
</dbReference>
<comment type="similarity">
    <text evidence="3">Belongs to the JHDM1 histone demethylase family.</text>
</comment>
<dbReference type="Pfam" id="PF25372">
    <property type="entry name" value="DUF7885"/>
    <property type="match status" value="1"/>
</dbReference>
<comment type="cofactor">
    <cofactor evidence="1">
        <name>Fe(2+)</name>
        <dbReference type="ChEBI" id="CHEBI:29033"/>
    </cofactor>
</comment>
<dbReference type="Gene3D" id="3.80.10.10">
    <property type="entry name" value="Ribonuclease Inhibitor"/>
    <property type="match status" value="1"/>
</dbReference>
<dbReference type="Pfam" id="PF02373">
    <property type="entry name" value="JmjC"/>
    <property type="match status" value="1"/>
</dbReference>
<dbReference type="SMART" id="SM00367">
    <property type="entry name" value="LRR_CC"/>
    <property type="match status" value="6"/>
</dbReference>
<evidence type="ECO:0000256" key="14">
    <source>
        <dbReference type="ARBA" id="ARBA00023125"/>
    </source>
</evidence>
<evidence type="ECO:0000256" key="1">
    <source>
        <dbReference type="ARBA" id="ARBA00001954"/>
    </source>
</evidence>
<name>A0ABD3V9Q8_SINWO</name>
<feature type="domain" description="PHD-type" evidence="20">
    <location>
        <begin position="662"/>
        <end position="729"/>
    </location>
</feature>
<keyword evidence="24" id="KW-1185">Reference proteome</keyword>
<evidence type="ECO:0000256" key="15">
    <source>
        <dbReference type="ARBA" id="ARBA00023163"/>
    </source>
</evidence>
<dbReference type="CDD" id="cd21743">
    <property type="entry name" value="CTD_KDM2A_2B-like"/>
    <property type="match status" value="1"/>
</dbReference>
<dbReference type="PROSITE" id="PS51058">
    <property type="entry name" value="ZF_CXXC"/>
    <property type="match status" value="1"/>
</dbReference>
<dbReference type="SUPFAM" id="SSF52047">
    <property type="entry name" value="RNI-like"/>
    <property type="match status" value="1"/>
</dbReference>
<dbReference type="InterPro" id="IPR011011">
    <property type="entry name" value="Znf_FYVE_PHD"/>
</dbReference>
<dbReference type="InterPro" id="IPR032675">
    <property type="entry name" value="LRR_dom_sf"/>
</dbReference>
<dbReference type="PROSITE" id="PS51184">
    <property type="entry name" value="JMJC"/>
    <property type="match status" value="1"/>
</dbReference>
<evidence type="ECO:0000256" key="11">
    <source>
        <dbReference type="ARBA" id="ARBA00023002"/>
    </source>
</evidence>
<proteinExistence type="inferred from homology"/>
<evidence type="ECO:0000256" key="9">
    <source>
        <dbReference type="ARBA" id="ARBA00022853"/>
    </source>
</evidence>
<evidence type="ECO:0000256" key="17">
    <source>
        <dbReference type="ARBA" id="ARBA00047915"/>
    </source>
</evidence>
<dbReference type="SMART" id="SM00558">
    <property type="entry name" value="JmjC"/>
    <property type="match status" value="1"/>
</dbReference>
<evidence type="ECO:0000256" key="3">
    <source>
        <dbReference type="ARBA" id="ARBA00008037"/>
    </source>
</evidence>
<dbReference type="GO" id="GO:0008270">
    <property type="term" value="F:zinc ion binding"/>
    <property type="evidence" value="ECO:0007669"/>
    <property type="project" value="UniProtKB-KW"/>
</dbReference>
<dbReference type="Pfam" id="PF16866">
    <property type="entry name" value="PHD_4"/>
    <property type="match status" value="1"/>
</dbReference>
<dbReference type="Gene3D" id="1.20.58.1360">
    <property type="match status" value="1"/>
</dbReference>